<evidence type="ECO:0000313" key="9">
    <source>
        <dbReference type="EMBL" id="BBF70104.1"/>
    </source>
</evidence>
<accession>A0ABM7G661</accession>
<sequence length="202" mass="23114">MCNHYRNNPDLIPTWREYAGYDLRQPNQEFASDVYPKRAGMIVRKDDGVVKSDVMAWGVPTMVKGATKMLEKRVTNVRNLSSNFWKSMLSKPEQRCLVPFSTFAEPKAGQGREEWWFTIKDQPLAAFAGIWRQSEHGAVYAFLTCEPNELVAPLHPKAMPVILDPSQYEEWLSTDYAGACAMAQPFPTDRMAVELKEHKKNK</sequence>
<reference evidence="9" key="1">
    <citation type="submission" date="2018-07" db="EMBL/GenBank/DDBJ databases">
        <title>Complete genome sequence of Sphingomonas bisphenolicum strain AO1, a bisphenol A degradative bacterium isolated from Japanese farm field.</title>
        <authorList>
            <person name="Murakami M."/>
            <person name="Koh M."/>
            <person name="Koba S."/>
            <person name="Matsumura Y."/>
        </authorList>
    </citation>
    <scope>NUCLEOTIDE SEQUENCE</scope>
    <source>
        <strain evidence="9">AO1</strain>
    </source>
</reference>
<dbReference type="InterPro" id="IPR003738">
    <property type="entry name" value="SRAP"/>
</dbReference>
<name>A0ABM7G661_9SPHN</name>
<dbReference type="SUPFAM" id="SSF143081">
    <property type="entry name" value="BB1717-like"/>
    <property type="match status" value="1"/>
</dbReference>
<dbReference type="Proteomes" id="UP001059971">
    <property type="component" value="Chromosome 1"/>
</dbReference>
<proteinExistence type="inferred from homology"/>
<evidence type="ECO:0000256" key="5">
    <source>
        <dbReference type="ARBA" id="ARBA00023124"/>
    </source>
</evidence>
<evidence type="ECO:0000256" key="1">
    <source>
        <dbReference type="ARBA" id="ARBA00008136"/>
    </source>
</evidence>
<keyword evidence="2 8" id="KW-0645">Protease</keyword>
<comment type="similarity">
    <text evidence="1 8">Belongs to the SOS response-associated peptidase family.</text>
</comment>
<evidence type="ECO:0000256" key="2">
    <source>
        <dbReference type="ARBA" id="ARBA00022670"/>
    </source>
</evidence>
<keyword evidence="7" id="KW-0456">Lyase</keyword>
<dbReference type="PANTHER" id="PTHR13604">
    <property type="entry name" value="DC12-RELATED"/>
    <property type="match status" value="1"/>
</dbReference>
<evidence type="ECO:0000256" key="8">
    <source>
        <dbReference type="RuleBase" id="RU364100"/>
    </source>
</evidence>
<dbReference type="Gene3D" id="3.90.1680.10">
    <property type="entry name" value="SOS response associated peptidase-like"/>
    <property type="match status" value="1"/>
</dbReference>
<dbReference type="InterPro" id="IPR036590">
    <property type="entry name" value="SRAP-like"/>
</dbReference>
<keyword evidence="5" id="KW-0190">Covalent protein-DNA linkage</keyword>
<organism evidence="9 10">
    <name type="scientific">Sphingomonas bisphenolicum</name>
    <dbReference type="NCBI Taxonomy" id="296544"/>
    <lineage>
        <taxon>Bacteria</taxon>
        <taxon>Pseudomonadati</taxon>
        <taxon>Pseudomonadota</taxon>
        <taxon>Alphaproteobacteria</taxon>
        <taxon>Sphingomonadales</taxon>
        <taxon>Sphingomonadaceae</taxon>
        <taxon>Sphingomonas</taxon>
    </lineage>
</organism>
<evidence type="ECO:0000256" key="4">
    <source>
        <dbReference type="ARBA" id="ARBA00022801"/>
    </source>
</evidence>
<evidence type="ECO:0000256" key="3">
    <source>
        <dbReference type="ARBA" id="ARBA00022763"/>
    </source>
</evidence>
<protein>
    <recommendedName>
        <fullName evidence="8">Abasic site processing protein</fullName>
        <ecNumber evidence="8">3.4.-.-</ecNumber>
    </recommendedName>
</protein>
<keyword evidence="3" id="KW-0227">DNA damage</keyword>
<evidence type="ECO:0000256" key="6">
    <source>
        <dbReference type="ARBA" id="ARBA00023125"/>
    </source>
</evidence>
<gene>
    <name evidence="9" type="ORF">SBA_ch1_23040</name>
</gene>
<evidence type="ECO:0000256" key="7">
    <source>
        <dbReference type="ARBA" id="ARBA00023239"/>
    </source>
</evidence>
<keyword evidence="10" id="KW-1185">Reference proteome</keyword>
<dbReference type="EMBL" id="AP018817">
    <property type="protein sequence ID" value="BBF70104.1"/>
    <property type="molecule type" value="Genomic_DNA"/>
</dbReference>
<evidence type="ECO:0000313" key="10">
    <source>
        <dbReference type="Proteomes" id="UP001059971"/>
    </source>
</evidence>
<keyword evidence="4 8" id="KW-0378">Hydrolase</keyword>
<dbReference type="Pfam" id="PF02586">
    <property type="entry name" value="SRAP"/>
    <property type="match status" value="1"/>
</dbReference>
<keyword evidence="6" id="KW-0238">DNA-binding</keyword>
<dbReference type="PANTHER" id="PTHR13604:SF0">
    <property type="entry name" value="ABASIC SITE PROCESSING PROTEIN HMCES"/>
    <property type="match status" value="1"/>
</dbReference>
<dbReference type="EC" id="3.4.-.-" evidence="8"/>